<accession>A0A2R6BF79</accession>
<comment type="caution">
    <text evidence="10">The sequence shown here is derived from an EMBL/GenBank/DDBJ whole genome shotgun (WGS) entry which is preliminary data.</text>
</comment>
<keyword evidence="2 6" id="KW-0699">rRNA-binding</keyword>
<evidence type="ECO:0000259" key="8">
    <source>
        <dbReference type="Pfam" id="PF00298"/>
    </source>
</evidence>
<dbReference type="Pfam" id="PF00298">
    <property type="entry name" value="Ribosomal_L11"/>
    <property type="match status" value="1"/>
</dbReference>
<dbReference type="CDD" id="cd00349">
    <property type="entry name" value="Ribosomal_L11"/>
    <property type="match status" value="1"/>
</dbReference>
<dbReference type="AlphaFoldDB" id="A0A2R6BF79"/>
<dbReference type="GO" id="GO:0070180">
    <property type="term" value="F:large ribosomal subunit rRNA binding"/>
    <property type="evidence" value="ECO:0007669"/>
    <property type="project" value="UniProtKB-UniRule"/>
</dbReference>
<dbReference type="InterPro" id="IPR000911">
    <property type="entry name" value="Ribosomal_uL11"/>
</dbReference>
<comment type="function">
    <text evidence="6">Forms part of the ribosomal stalk which helps the ribosome interact with GTP-bound translation factors.</text>
</comment>
<dbReference type="InterPro" id="IPR036796">
    <property type="entry name" value="Ribosomal_uL11_N_sf"/>
</dbReference>
<dbReference type="InterPro" id="IPR036769">
    <property type="entry name" value="Ribosomal_uL11_C_sf"/>
</dbReference>
<dbReference type="InterPro" id="IPR020785">
    <property type="entry name" value="Ribosomal_uL11_CS"/>
</dbReference>
<evidence type="ECO:0000256" key="2">
    <source>
        <dbReference type="ARBA" id="ARBA00022730"/>
    </source>
</evidence>
<dbReference type="SMART" id="SM00649">
    <property type="entry name" value="RL11"/>
    <property type="match status" value="1"/>
</dbReference>
<dbReference type="GO" id="GO:0003735">
    <property type="term" value="F:structural constituent of ribosome"/>
    <property type="evidence" value="ECO:0007669"/>
    <property type="project" value="InterPro"/>
</dbReference>
<organism evidence="10 11">
    <name type="scientific">Candidatus Marsarchaeota G2 archaeon ECH_B_SAG-F08</name>
    <dbReference type="NCBI Taxonomy" id="1978165"/>
    <lineage>
        <taxon>Archaea</taxon>
        <taxon>Candidatus Marsarchaeota</taxon>
        <taxon>Candidatus Marsarchaeota group 2</taxon>
    </lineage>
</organism>
<gene>
    <name evidence="6" type="primary">rpl11</name>
    <name evidence="10" type="ORF">B9Q11_04450</name>
</gene>
<evidence type="ECO:0000256" key="3">
    <source>
        <dbReference type="ARBA" id="ARBA00022884"/>
    </source>
</evidence>
<dbReference type="NCBIfam" id="NF002232">
    <property type="entry name" value="PRK01143.1"/>
    <property type="match status" value="1"/>
</dbReference>
<dbReference type="Gene3D" id="1.10.10.250">
    <property type="entry name" value="Ribosomal protein L11, C-terminal domain"/>
    <property type="match status" value="1"/>
</dbReference>
<dbReference type="PROSITE" id="PS00359">
    <property type="entry name" value="RIBOSOMAL_L11"/>
    <property type="match status" value="1"/>
</dbReference>
<dbReference type="PANTHER" id="PTHR11661:SF1">
    <property type="entry name" value="LARGE RIBOSOMAL SUBUNIT PROTEIN UL11M"/>
    <property type="match status" value="1"/>
</dbReference>
<dbReference type="InterPro" id="IPR020784">
    <property type="entry name" value="Ribosomal_uL11_N"/>
</dbReference>
<reference evidence="10 11" key="1">
    <citation type="submission" date="2017-04" db="EMBL/GenBank/DDBJ databases">
        <title>Novel microbial lineages endemic to geothermal iron-oxide mats fill important gaps in the evolutionary history of Archaea.</title>
        <authorList>
            <person name="Jay Z.J."/>
            <person name="Beam J.P."/>
            <person name="Dlakic M."/>
            <person name="Rusch D.B."/>
            <person name="Kozubal M.A."/>
            <person name="Inskeep W.P."/>
        </authorList>
    </citation>
    <scope>NUCLEOTIDE SEQUENCE [LARGE SCALE GENOMIC DNA]</scope>
    <source>
        <strain evidence="10">ECH_B_SAG-F08</strain>
    </source>
</reference>
<sequence>MGKVRTFKFLVPAGKASPGPPIGPALGPTGARTPQVVQKINELTKKYEGMSVNVLVHIDLETKEFNVEVLPPSVSSLLLKKVGAEKGPATPHTTKMGDVNFSYIVELAKQNIDRMNTTSLKSAVKSILGTCRSIGITVEGKDPKEILAKVESGEFKELIGE</sequence>
<dbReference type="GO" id="GO:0006412">
    <property type="term" value="P:translation"/>
    <property type="evidence" value="ECO:0007669"/>
    <property type="project" value="UniProtKB-UniRule"/>
</dbReference>
<evidence type="ECO:0000256" key="5">
    <source>
        <dbReference type="ARBA" id="ARBA00023274"/>
    </source>
</evidence>
<evidence type="ECO:0000256" key="4">
    <source>
        <dbReference type="ARBA" id="ARBA00022980"/>
    </source>
</evidence>
<feature type="domain" description="Large ribosomal subunit protein uL11 C-terminal" evidence="8">
    <location>
        <begin position="72"/>
        <end position="138"/>
    </location>
</feature>
<dbReference type="SUPFAM" id="SSF54747">
    <property type="entry name" value="Ribosomal L11/L12e N-terminal domain"/>
    <property type="match status" value="1"/>
</dbReference>
<keyword evidence="5 6" id="KW-0687">Ribonucleoprotein</keyword>
<evidence type="ECO:0000313" key="11">
    <source>
        <dbReference type="Proteomes" id="UP000240381"/>
    </source>
</evidence>
<comment type="similarity">
    <text evidence="1 6 7">Belongs to the universal ribosomal protein uL11 family.</text>
</comment>
<dbReference type="HAMAP" id="MF_00736">
    <property type="entry name" value="Ribosomal_uL11"/>
    <property type="match status" value="1"/>
</dbReference>
<dbReference type="PANTHER" id="PTHR11661">
    <property type="entry name" value="60S RIBOSOMAL PROTEIN L12"/>
    <property type="match status" value="1"/>
</dbReference>
<evidence type="ECO:0000313" key="10">
    <source>
        <dbReference type="EMBL" id="PSN97297.1"/>
    </source>
</evidence>
<dbReference type="Proteomes" id="UP000240381">
    <property type="component" value="Unassembled WGS sequence"/>
</dbReference>
<dbReference type="InterPro" id="IPR020783">
    <property type="entry name" value="Ribosomal_uL11_C"/>
</dbReference>
<name>A0A2R6BF79_9ARCH</name>
<feature type="domain" description="Large ribosomal subunit protein uL11 N-terminal" evidence="9">
    <location>
        <begin position="8"/>
        <end position="65"/>
    </location>
</feature>
<evidence type="ECO:0000256" key="1">
    <source>
        <dbReference type="ARBA" id="ARBA00010537"/>
    </source>
</evidence>
<evidence type="ECO:0000259" key="9">
    <source>
        <dbReference type="Pfam" id="PF03946"/>
    </source>
</evidence>
<evidence type="ECO:0000256" key="7">
    <source>
        <dbReference type="RuleBase" id="RU003978"/>
    </source>
</evidence>
<keyword evidence="4 6" id="KW-0689">Ribosomal protein</keyword>
<comment type="subunit">
    <text evidence="6">Part of the ribosomal stalk of the 50S ribosomal subunit. Interacts with L10 and the large rRNA to form the base of the stalk. L10 forms an elongated spine to which L12 dimers bind in a sequential fashion forming a multimeric L10(L12)X complex.</text>
</comment>
<proteinExistence type="inferred from homology"/>
<dbReference type="Gene3D" id="3.30.1550.10">
    <property type="entry name" value="Ribosomal protein L11/L12, N-terminal domain"/>
    <property type="match status" value="1"/>
</dbReference>
<dbReference type="GO" id="GO:0015934">
    <property type="term" value="C:large ribosomal subunit"/>
    <property type="evidence" value="ECO:0007669"/>
    <property type="project" value="TreeGrafter"/>
</dbReference>
<dbReference type="Pfam" id="PF03946">
    <property type="entry name" value="Ribosomal_L11_N"/>
    <property type="match status" value="1"/>
</dbReference>
<keyword evidence="3 6" id="KW-0694">RNA-binding</keyword>
<evidence type="ECO:0000256" key="6">
    <source>
        <dbReference type="HAMAP-Rule" id="MF_00736"/>
    </source>
</evidence>
<dbReference type="SUPFAM" id="SSF46906">
    <property type="entry name" value="Ribosomal protein L11, C-terminal domain"/>
    <property type="match status" value="1"/>
</dbReference>
<protein>
    <recommendedName>
        <fullName evidence="6">Large ribosomal subunit protein uL11</fullName>
    </recommendedName>
</protein>
<dbReference type="EMBL" id="NEXM01000063">
    <property type="protein sequence ID" value="PSN97297.1"/>
    <property type="molecule type" value="Genomic_DNA"/>
</dbReference>